<accession>A0AA42DML6</accession>
<sequence length="690" mass="77583">MTQIQLLDTHTINKIAAGEVVERPASVVKELVENSIDAKASSITIEIKNGGVDFIRITDNGKGIPKDEVEIAFLRHATSKITSAEDLAHVLSLGFRGEALASIASVAKVELLTKTPNALTGKRIEVEAGQMLHSEEIACPVGTTIIMRQLFYNVPARRAFLKATATETTKIADVVYKLALAHPEVAIKYIQNNKLVFQTAGNYDLKRCVFSLYGKDTAKDTLEMQYEEEGIQVSGLIGLPTLTRANRQYEQFFINGRTVKSNLLQKATEEAYKTLVTIGKFPFVILHLNLPPEEVDVNVHPTKLEVRFSESERVYNAVYNGIRKHLQIENLIPEVKSLTSTPNYKPAPIQATGDIKVESFFNKPQFNKSYDPSKLVEAPLKQKDDFNTSQSVYQPLFGKKVEEVPISPSSSTYTTEALEQMPINKEETLAFTDSNRVSETPFVPMTGEQSALTTPRTLGTAQVTNELPLTSETTLTDESKKITSVVEVIETEPYKPVEGVDYQIIGQLFNTYWILEYGNEVLLMDQHSAHERVMYDQYMKDFITSHVSTQILLMPETLYLPSQELLFIETHLDLLQKLGFGIELFGESSIIIREVPYLFNQPMSLTAFRDMLDSIDVKKTSNLYEMREEHIIQLSCKSAIKAHDQLTRAECKALIESLLTLENPYTCPHGRPTLVKLSKTDIEKIFKRIQ</sequence>
<dbReference type="InterPro" id="IPR036890">
    <property type="entry name" value="HATPase_C_sf"/>
</dbReference>
<dbReference type="RefSeq" id="WP_271012052.1">
    <property type="nucleotide sequence ID" value="NZ_JAQIFT010000040.1"/>
</dbReference>
<dbReference type="InterPro" id="IPR014721">
    <property type="entry name" value="Ribsml_uS5_D2-typ_fold_subgr"/>
</dbReference>
<evidence type="ECO:0000313" key="7">
    <source>
        <dbReference type="EMBL" id="MDA3731691.1"/>
    </source>
</evidence>
<dbReference type="SUPFAM" id="SSF55874">
    <property type="entry name" value="ATPase domain of HSP90 chaperone/DNA topoisomerase II/histidine kinase"/>
    <property type="match status" value="1"/>
</dbReference>
<dbReference type="CDD" id="cd00782">
    <property type="entry name" value="MutL_Trans"/>
    <property type="match status" value="1"/>
</dbReference>
<keyword evidence="8" id="KW-1185">Reference proteome</keyword>
<dbReference type="Gene3D" id="3.30.230.10">
    <property type="match status" value="1"/>
</dbReference>
<comment type="caution">
    <text evidence="7">The sequence shown here is derived from an EMBL/GenBank/DDBJ whole genome shotgun (WGS) entry which is preliminary data.</text>
</comment>
<dbReference type="AlphaFoldDB" id="A0AA42DML6"/>
<dbReference type="Gene3D" id="3.30.1370.100">
    <property type="entry name" value="MutL, C-terminal domain, regulatory subdomain"/>
    <property type="match status" value="1"/>
</dbReference>
<dbReference type="Pfam" id="PF08676">
    <property type="entry name" value="MutL_C"/>
    <property type="match status" value="1"/>
</dbReference>
<proteinExistence type="inferred from homology"/>
<dbReference type="PANTHER" id="PTHR10073:SF12">
    <property type="entry name" value="DNA MISMATCH REPAIR PROTEIN MLH1"/>
    <property type="match status" value="1"/>
</dbReference>
<keyword evidence="7" id="KW-0378">Hydrolase</keyword>
<dbReference type="SMART" id="SM00853">
    <property type="entry name" value="MutL_C"/>
    <property type="match status" value="1"/>
</dbReference>
<dbReference type="InterPro" id="IPR014762">
    <property type="entry name" value="DNA_mismatch_repair_CS"/>
</dbReference>
<dbReference type="InterPro" id="IPR014790">
    <property type="entry name" value="MutL_C"/>
</dbReference>
<gene>
    <name evidence="4 7" type="primary">mutL</name>
    <name evidence="7" type="ORF">PBV87_09400</name>
</gene>
<dbReference type="FunFam" id="3.30.565.10:FF:000003">
    <property type="entry name" value="DNA mismatch repair endonuclease MutL"/>
    <property type="match status" value="1"/>
</dbReference>
<keyword evidence="3 4" id="KW-0234">DNA repair</keyword>
<evidence type="ECO:0000256" key="1">
    <source>
        <dbReference type="ARBA" id="ARBA00006082"/>
    </source>
</evidence>
<dbReference type="CDD" id="cd16926">
    <property type="entry name" value="HATPase_MutL-MLH-PMS-like"/>
    <property type="match status" value="1"/>
</dbReference>
<dbReference type="Proteomes" id="UP001169242">
    <property type="component" value="Unassembled WGS sequence"/>
</dbReference>
<dbReference type="InterPro" id="IPR002099">
    <property type="entry name" value="MutL/Mlh/PMS"/>
</dbReference>
<dbReference type="GO" id="GO:0004519">
    <property type="term" value="F:endonuclease activity"/>
    <property type="evidence" value="ECO:0007669"/>
    <property type="project" value="UniProtKB-KW"/>
</dbReference>
<feature type="domain" description="MutL C-terminal dimerisation" evidence="5">
    <location>
        <begin position="504"/>
        <end position="646"/>
    </location>
</feature>
<dbReference type="GO" id="GO:0006298">
    <property type="term" value="P:mismatch repair"/>
    <property type="evidence" value="ECO:0007669"/>
    <property type="project" value="UniProtKB-UniRule"/>
</dbReference>
<dbReference type="GO" id="GO:0016887">
    <property type="term" value="F:ATP hydrolysis activity"/>
    <property type="evidence" value="ECO:0007669"/>
    <property type="project" value="InterPro"/>
</dbReference>
<comment type="similarity">
    <text evidence="1 4">Belongs to the DNA mismatch repair MutL/HexB family.</text>
</comment>
<evidence type="ECO:0000256" key="3">
    <source>
        <dbReference type="ARBA" id="ARBA00023204"/>
    </source>
</evidence>
<dbReference type="Gene3D" id="3.30.1540.20">
    <property type="entry name" value="MutL, C-terminal domain, dimerisation subdomain"/>
    <property type="match status" value="1"/>
</dbReference>
<dbReference type="HAMAP" id="MF_00149">
    <property type="entry name" value="DNA_mis_repair"/>
    <property type="match status" value="1"/>
</dbReference>
<organism evidence="7 8">
    <name type="scientific">Holtiella tumoricola</name>
    <dbReference type="NCBI Taxonomy" id="3018743"/>
    <lineage>
        <taxon>Bacteria</taxon>
        <taxon>Bacillati</taxon>
        <taxon>Bacillota</taxon>
        <taxon>Clostridia</taxon>
        <taxon>Lachnospirales</taxon>
        <taxon>Cellulosilyticaceae</taxon>
        <taxon>Holtiella</taxon>
    </lineage>
</organism>
<dbReference type="InterPro" id="IPR037198">
    <property type="entry name" value="MutL_C_sf"/>
</dbReference>
<dbReference type="SUPFAM" id="SSF118116">
    <property type="entry name" value="DNA mismatch repair protein MutL"/>
    <property type="match status" value="1"/>
</dbReference>
<keyword evidence="2 4" id="KW-0227">DNA damage</keyword>
<dbReference type="Pfam" id="PF01119">
    <property type="entry name" value="DNA_mis_repair"/>
    <property type="match status" value="1"/>
</dbReference>
<evidence type="ECO:0000259" key="6">
    <source>
        <dbReference type="SMART" id="SM01340"/>
    </source>
</evidence>
<evidence type="ECO:0000256" key="2">
    <source>
        <dbReference type="ARBA" id="ARBA00022763"/>
    </source>
</evidence>
<dbReference type="Gene3D" id="3.30.565.10">
    <property type="entry name" value="Histidine kinase-like ATPase, C-terminal domain"/>
    <property type="match status" value="1"/>
</dbReference>
<dbReference type="InterPro" id="IPR042120">
    <property type="entry name" value="MutL_C_dimsub"/>
</dbReference>
<keyword evidence="7" id="KW-0255">Endonuclease</keyword>
<dbReference type="GO" id="GO:0140664">
    <property type="term" value="F:ATP-dependent DNA damage sensor activity"/>
    <property type="evidence" value="ECO:0007669"/>
    <property type="project" value="InterPro"/>
</dbReference>
<keyword evidence="7" id="KW-0540">Nuclease</keyword>
<dbReference type="InterPro" id="IPR020667">
    <property type="entry name" value="DNA_mismatch_repair_MutL"/>
</dbReference>
<dbReference type="SMART" id="SM01340">
    <property type="entry name" value="DNA_mis_repair"/>
    <property type="match status" value="1"/>
</dbReference>
<protein>
    <recommendedName>
        <fullName evidence="4">DNA mismatch repair protein MutL</fullName>
    </recommendedName>
</protein>
<dbReference type="GO" id="GO:0030983">
    <property type="term" value="F:mismatched DNA binding"/>
    <property type="evidence" value="ECO:0007669"/>
    <property type="project" value="InterPro"/>
</dbReference>
<dbReference type="PROSITE" id="PS00058">
    <property type="entry name" value="DNA_MISMATCH_REPAIR_1"/>
    <property type="match status" value="1"/>
</dbReference>
<dbReference type="InterPro" id="IPR042121">
    <property type="entry name" value="MutL_C_regsub"/>
</dbReference>
<dbReference type="EMBL" id="JAQIFT010000040">
    <property type="protein sequence ID" value="MDA3731691.1"/>
    <property type="molecule type" value="Genomic_DNA"/>
</dbReference>
<dbReference type="InterPro" id="IPR038973">
    <property type="entry name" value="MutL/Mlh/Pms-like"/>
</dbReference>
<reference evidence="7" key="1">
    <citation type="journal article" date="2023" name="Int. J. Syst. Evol. Microbiol.">
        <title>&lt;i&gt;Holtiella tumoricola&lt;/i&gt; gen. nov. sp. nov., isolated from a human clinical sample.</title>
        <authorList>
            <person name="Allen-Vercoe E."/>
            <person name="Daigneault M.C."/>
            <person name="Vancuren S.J."/>
            <person name="Cochrane K."/>
            <person name="O'Neal L.L."/>
            <person name="Sankaranarayanan K."/>
            <person name="Lawson P.A."/>
        </authorList>
    </citation>
    <scope>NUCLEOTIDE SEQUENCE</scope>
    <source>
        <strain evidence="7">CC70A</strain>
    </source>
</reference>
<evidence type="ECO:0000256" key="4">
    <source>
        <dbReference type="HAMAP-Rule" id="MF_00149"/>
    </source>
</evidence>
<dbReference type="Pfam" id="PF13589">
    <property type="entry name" value="HATPase_c_3"/>
    <property type="match status" value="1"/>
</dbReference>
<evidence type="ECO:0000259" key="5">
    <source>
        <dbReference type="SMART" id="SM00853"/>
    </source>
</evidence>
<dbReference type="PANTHER" id="PTHR10073">
    <property type="entry name" value="DNA MISMATCH REPAIR PROTEIN MLH, PMS, MUTL"/>
    <property type="match status" value="1"/>
</dbReference>
<name>A0AA42DML6_9FIRM</name>
<dbReference type="InterPro" id="IPR013507">
    <property type="entry name" value="DNA_mismatch_S5_2-like"/>
</dbReference>
<feature type="domain" description="DNA mismatch repair protein S5" evidence="6">
    <location>
        <begin position="209"/>
        <end position="327"/>
    </location>
</feature>
<dbReference type="GO" id="GO:0032300">
    <property type="term" value="C:mismatch repair complex"/>
    <property type="evidence" value="ECO:0007669"/>
    <property type="project" value="InterPro"/>
</dbReference>
<evidence type="ECO:0000313" key="8">
    <source>
        <dbReference type="Proteomes" id="UP001169242"/>
    </source>
</evidence>
<dbReference type="GO" id="GO:0005524">
    <property type="term" value="F:ATP binding"/>
    <property type="evidence" value="ECO:0007669"/>
    <property type="project" value="InterPro"/>
</dbReference>
<dbReference type="InterPro" id="IPR020568">
    <property type="entry name" value="Ribosomal_Su5_D2-typ_SF"/>
</dbReference>
<dbReference type="NCBIfam" id="TIGR00585">
    <property type="entry name" value="mutl"/>
    <property type="match status" value="1"/>
</dbReference>
<comment type="function">
    <text evidence="4">This protein is involved in the repair of mismatches in DNA. It is required for dam-dependent methyl-directed DNA mismatch repair. May act as a 'molecular matchmaker', a protein that promotes the formation of a stable complex between two or more DNA-binding proteins in an ATP-dependent manner without itself being part of a final effector complex.</text>
</comment>
<dbReference type="SUPFAM" id="SSF54211">
    <property type="entry name" value="Ribosomal protein S5 domain 2-like"/>
    <property type="match status" value="1"/>
</dbReference>